<evidence type="ECO:0000313" key="14">
    <source>
        <dbReference type="EMBL" id="OTF91645.1"/>
    </source>
</evidence>
<sequence length="165" mass="19088">MNNLKGLLRIRIKRGVNLAVRDINTSDPYIIIRMGKQKVKTRIIERDVNPVWNEDLTIFVYNTELPIKLEVYDHDFFSTDDKMGDAEFDIQPFLEGLKMNLKSVPSGTVITRIKPSKSNWLAEESCITWRDNVVVQDLCLRLRNVECGEVEIELHWIDVPGCKLA</sequence>
<dbReference type="GO" id="GO:0005096">
    <property type="term" value="F:GTPase activator activity"/>
    <property type="evidence" value="ECO:0007669"/>
    <property type="project" value="UniProtKB-KW"/>
</dbReference>
<dbReference type="OMA" id="KHNCLAE"/>
<keyword evidence="7" id="KW-0106">Calcium</keyword>
<evidence type="ECO:0000256" key="1">
    <source>
        <dbReference type="ARBA" id="ARBA00004123"/>
    </source>
</evidence>
<keyword evidence="5" id="KW-0938">Abscisic acid signaling pathway</keyword>
<dbReference type="GO" id="GO:0005886">
    <property type="term" value="C:plasma membrane"/>
    <property type="evidence" value="ECO:0007669"/>
    <property type="project" value="UniProtKB-SubCell"/>
</dbReference>
<dbReference type="GO" id="GO:0008289">
    <property type="term" value="F:lipid binding"/>
    <property type="evidence" value="ECO:0007669"/>
    <property type="project" value="UniProtKB-KW"/>
</dbReference>
<dbReference type="InParanoid" id="A0A251RYU4"/>
<comment type="subcellular location">
    <subcellularLocation>
        <location evidence="2">Cell membrane</location>
    </subcellularLocation>
    <subcellularLocation>
        <location evidence="1">Nucleus</location>
    </subcellularLocation>
</comment>
<dbReference type="Gene3D" id="2.60.40.150">
    <property type="entry name" value="C2 domain"/>
    <property type="match status" value="1"/>
</dbReference>
<dbReference type="SMART" id="SM00239">
    <property type="entry name" value="C2"/>
    <property type="match status" value="1"/>
</dbReference>
<evidence type="ECO:0000313" key="15">
    <source>
        <dbReference type="Proteomes" id="UP000215914"/>
    </source>
</evidence>
<name>A0A251RYU4_HELAN</name>
<evidence type="ECO:0000256" key="8">
    <source>
        <dbReference type="ARBA" id="ARBA00023121"/>
    </source>
</evidence>
<evidence type="ECO:0000256" key="5">
    <source>
        <dbReference type="ARBA" id="ARBA00022682"/>
    </source>
</evidence>
<reference evidence="13 15" key="1">
    <citation type="journal article" date="2017" name="Nature">
        <title>The sunflower genome provides insights into oil metabolism, flowering and Asterid evolution.</title>
        <authorList>
            <person name="Badouin H."/>
            <person name="Gouzy J."/>
            <person name="Grassa C.J."/>
            <person name="Murat F."/>
            <person name="Staton S.E."/>
            <person name="Cottret L."/>
            <person name="Lelandais-Briere C."/>
            <person name="Owens G.L."/>
            <person name="Carrere S."/>
            <person name="Mayjonade B."/>
            <person name="Legrand L."/>
            <person name="Gill N."/>
            <person name="Kane N.C."/>
            <person name="Bowers J.E."/>
            <person name="Hubner S."/>
            <person name="Bellec A."/>
            <person name="Berard A."/>
            <person name="Berges H."/>
            <person name="Blanchet N."/>
            <person name="Boniface M.C."/>
            <person name="Brunel D."/>
            <person name="Catrice O."/>
            <person name="Chaidir N."/>
            <person name="Claudel C."/>
            <person name="Donnadieu C."/>
            <person name="Faraut T."/>
            <person name="Fievet G."/>
            <person name="Helmstetter N."/>
            <person name="King M."/>
            <person name="Knapp S.J."/>
            <person name="Lai Z."/>
            <person name="Le Paslier M.C."/>
            <person name="Lippi Y."/>
            <person name="Lorenzon L."/>
            <person name="Mandel J.R."/>
            <person name="Marage G."/>
            <person name="Marchand G."/>
            <person name="Marquand E."/>
            <person name="Bret-Mestries E."/>
            <person name="Morien E."/>
            <person name="Nambeesan S."/>
            <person name="Nguyen T."/>
            <person name="Pegot-Espagnet P."/>
            <person name="Pouilly N."/>
            <person name="Raftis F."/>
            <person name="Sallet E."/>
            <person name="Schiex T."/>
            <person name="Thomas J."/>
            <person name="Vandecasteele C."/>
            <person name="Vares D."/>
            <person name="Vear F."/>
            <person name="Vautrin S."/>
            <person name="Crespi M."/>
            <person name="Mangin B."/>
            <person name="Burke J.M."/>
            <person name="Salse J."/>
            <person name="Munos S."/>
            <person name="Vincourt P."/>
            <person name="Rieseberg L.H."/>
            <person name="Langlade N.B."/>
        </authorList>
    </citation>
    <scope>NUCLEOTIDE SEQUENCE [LARGE SCALE GENOMIC DNA]</scope>
    <source>
        <strain evidence="15">cv. SF193</strain>
        <tissue evidence="13">Leaves</tissue>
    </source>
</reference>
<proteinExistence type="inferred from homology"/>
<dbReference type="OrthoDB" id="73919at2759"/>
<dbReference type="Gramene" id="mRNA:HanXRQr2_Chr16g0747421">
    <property type="protein sequence ID" value="mRNA:HanXRQr2_Chr16g0747421"/>
    <property type="gene ID" value="HanXRQr2_Chr16g0747421"/>
</dbReference>
<dbReference type="InterPro" id="IPR044562">
    <property type="entry name" value="CAR1-11"/>
</dbReference>
<dbReference type="EMBL" id="MNCJ02000331">
    <property type="protein sequence ID" value="KAF5759936.1"/>
    <property type="molecule type" value="Genomic_DNA"/>
</dbReference>
<protein>
    <submittedName>
        <fullName evidence="13 14">C2 domain-containing protein</fullName>
    </submittedName>
</protein>
<keyword evidence="8" id="KW-0446">Lipid-binding</keyword>
<keyword evidence="4" id="KW-1003">Cell membrane</keyword>
<evidence type="ECO:0000256" key="10">
    <source>
        <dbReference type="ARBA" id="ARBA00023242"/>
    </source>
</evidence>
<keyword evidence="9" id="KW-0472">Membrane</keyword>
<comment type="similarity">
    <text evidence="11">Belongs to the plant CAR protein family.</text>
</comment>
<evidence type="ECO:0000256" key="4">
    <source>
        <dbReference type="ARBA" id="ARBA00022475"/>
    </source>
</evidence>
<evidence type="ECO:0000256" key="11">
    <source>
        <dbReference type="ARBA" id="ARBA00024037"/>
    </source>
</evidence>
<keyword evidence="15" id="KW-1185">Reference proteome</keyword>
<dbReference type="Pfam" id="PF00168">
    <property type="entry name" value="C2"/>
    <property type="match status" value="1"/>
</dbReference>
<dbReference type="InterPro" id="IPR000008">
    <property type="entry name" value="C2_dom"/>
</dbReference>
<organism evidence="14 15">
    <name type="scientific">Helianthus annuus</name>
    <name type="common">Common sunflower</name>
    <dbReference type="NCBI Taxonomy" id="4232"/>
    <lineage>
        <taxon>Eukaryota</taxon>
        <taxon>Viridiplantae</taxon>
        <taxon>Streptophyta</taxon>
        <taxon>Embryophyta</taxon>
        <taxon>Tracheophyta</taxon>
        <taxon>Spermatophyta</taxon>
        <taxon>Magnoliopsida</taxon>
        <taxon>eudicotyledons</taxon>
        <taxon>Gunneridae</taxon>
        <taxon>Pentapetalae</taxon>
        <taxon>asterids</taxon>
        <taxon>campanulids</taxon>
        <taxon>Asterales</taxon>
        <taxon>Asteraceae</taxon>
        <taxon>Asteroideae</taxon>
        <taxon>Heliantheae alliance</taxon>
        <taxon>Heliantheae</taxon>
        <taxon>Helianthus</taxon>
    </lineage>
</organism>
<evidence type="ECO:0000256" key="3">
    <source>
        <dbReference type="ARBA" id="ARBA00022468"/>
    </source>
</evidence>
<gene>
    <name evidence="14" type="ORF">HannXRQ_Chr16g0513071</name>
    <name evidence="13" type="ORF">HanXRQr2_Chr16g0747421</name>
</gene>
<evidence type="ECO:0000256" key="7">
    <source>
        <dbReference type="ARBA" id="ARBA00022837"/>
    </source>
</evidence>
<keyword evidence="6" id="KW-0479">Metal-binding</keyword>
<reference evidence="13" key="3">
    <citation type="submission" date="2020-06" db="EMBL/GenBank/DDBJ databases">
        <title>Helianthus annuus Genome sequencing and assembly Release 2.</title>
        <authorList>
            <person name="Gouzy J."/>
            <person name="Langlade N."/>
            <person name="Munos S."/>
        </authorList>
    </citation>
    <scope>NUCLEOTIDE SEQUENCE</scope>
    <source>
        <tissue evidence="13">Leaves</tissue>
    </source>
</reference>
<keyword evidence="3" id="KW-0343">GTPase activation</keyword>
<dbReference type="PANTHER" id="PTHR45933:SF5">
    <property type="entry name" value="PROTEIN C2-DOMAIN ABA-RELATED 4"/>
    <property type="match status" value="1"/>
</dbReference>
<dbReference type="GO" id="GO:0046872">
    <property type="term" value="F:metal ion binding"/>
    <property type="evidence" value="ECO:0007669"/>
    <property type="project" value="UniProtKB-KW"/>
</dbReference>
<evidence type="ECO:0000256" key="2">
    <source>
        <dbReference type="ARBA" id="ARBA00004236"/>
    </source>
</evidence>
<reference evidence="14" key="2">
    <citation type="submission" date="2017-02" db="EMBL/GenBank/DDBJ databases">
        <title>Sunflower complete genome.</title>
        <authorList>
            <person name="Langlade N."/>
            <person name="Munos S."/>
        </authorList>
    </citation>
    <scope>NUCLEOTIDE SEQUENCE [LARGE SCALE GENOMIC DNA]</scope>
    <source>
        <tissue evidence="14">Leaves</tissue>
    </source>
</reference>
<dbReference type="AlphaFoldDB" id="A0A251RYU4"/>
<dbReference type="SUPFAM" id="SSF49562">
    <property type="entry name" value="C2 domain (Calcium/lipid-binding domain, CaLB)"/>
    <property type="match status" value="1"/>
</dbReference>
<dbReference type="CDD" id="cd04038">
    <property type="entry name" value="C2_ArfGAP"/>
    <property type="match status" value="1"/>
</dbReference>
<dbReference type="InterPro" id="IPR035892">
    <property type="entry name" value="C2_domain_sf"/>
</dbReference>
<dbReference type="GO" id="GO:0005634">
    <property type="term" value="C:nucleus"/>
    <property type="evidence" value="ECO:0007669"/>
    <property type="project" value="UniProtKB-SubCell"/>
</dbReference>
<evidence type="ECO:0000313" key="13">
    <source>
        <dbReference type="EMBL" id="KAF5759936.1"/>
    </source>
</evidence>
<dbReference type="EMBL" id="CM007905">
    <property type="protein sequence ID" value="OTF91645.1"/>
    <property type="molecule type" value="Genomic_DNA"/>
</dbReference>
<evidence type="ECO:0000256" key="9">
    <source>
        <dbReference type="ARBA" id="ARBA00023136"/>
    </source>
</evidence>
<dbReference type="PANTHER" id="PTHR45933">
    <property type="entry name" value="PROTEIN C2-DOMAIN ABA-RELATED 4"/>
    <property type="match status" value="1"/>
</dbReference>
<dbReference type="Proteomes" id="UP000215914">
    <property type="component" value="Chromosome 16"/>
</dbReference>
<keyword evidence="10" id="KW-0539">Nucleus</keyword>
<evidence type="ECO:0000259" key="12">
    <source>
        <dbReference type="PROSITE" id="PS50004"/>
    </source>
</evidence>
<feature type="domain" description="C2" evidence="12">
    <location>
        <begin position="1"/>
        <end position="103"/>
    </location>
</feature>
<accession>A0A251RYU4</accession>
<dbReference type="GO" id="GO:0009738">
    <property type="term" value="P:abscisic acid-activated signaling pathway"/>
    <property type="evidence" value="ECO:0007669"/>
    <property type="project" value="UniProtKB-KW"/>
</dbReference>
<evidence type="ECO:0000256" key="6">
    <source>
        <dbReference type="ARBA" id="ARBA00022723"/>
    </source>
</evidence>
<dbReference type="PROSITE" id="PS50004">
    <property type="entry name" value="C2"/>
    <property type="match status" value="1"/>
</dbReference>